<accession>A0A2T3ZUQ4</accession>
<keyword evidence="2" id="KW-1185">Reference proteome</keyword>
<dbReference type="GeneID" id="36622895"/>
<protein>
    <submittedName>
        <fullName evidence="1">Uncharacterized protein</fullName>
    </submittedName>
</protein>
<evidence type="ECO:0000313" key="2">
    <source>
        <dbReference type="Proteomes" id="UP000241690"/>
    </source>
</evidence>
<evidence type="ECO:0000313" key="1">
    <source>
        <dbReference type="EMBL" id="PTB48528.1"/>
    </source>
</evidence>
<gene>
    <name evidence="1" type="ORF">M431DRAFT_325101</name>
</gene>
<dbReference type="RefSeq" id="XP_024768205.1">
    <property type="nucleotide sequence ID" value="XM_024914330.1"/>
</dbReference>
<proteinExistence type="predicted"/>
<dbReference type="Proteomes" id="UP000241690">
    <property type="component" value="Unassembled WGS sequence"/>
</dbReference>
<organism evidence="1 2">
    <name type="scientific">Trichoderma harzianum CBS 226.95</name>
    <dbReference type="NCBI Taxonomy" id="983964"/>
    <lineage>
        <taxon>Eukaryota</taxon>
        <taxon>Fungi</taxon>
        <taxon>Dikarya</taxon>
        <taxon>Ascomycota</taxon>
        <taxon>Pezizomycotina</taxon>
        <taxon>Sordariomycetes</taxon>
        <taxon>Hypocreomycetidae</taxon>
        <taxon>Hypocreales</taxon>
        <taxon>Hypocreaceae</taxon>
        <taxon>Trichoderma</taxon>
    </lineage>
</organism>
<dbReference type="AlphaFoldDB" id="A0A2T3ZUQ4"/>
<name>A0A2T3ZUQ4_TRIHA</name>
<sequence>MAHLHGHLGAWSVRFINSRILSEPLLVFLALALYPSFTPGYAGPLLGGREPFWLASSRVQHTNPCASKKAAVGTRLNRPI</sequence>
<reference evidence="1 2" key="1">
    <citation type="submission" date="2016-07" db="EMBL/GenBank/DDBJ databases">
        <title>Multiple horizontal gene transfer events from other fungi enriched the ability of initially mycotrophic Trichoderma (Ascomycota) to feed on dead plant biomass.</title>
        <authorList>
            <consortium name="DOE Joint Genome Institute"/>
            <person name="Aerts A."/>
            <person name="Atanasova L."/>
            <person name="Chenthamara K."/>
            <person name="Zhang J."/>
            <person name="Grujic M."/>
            <person name="Henrissat B."/>
            <person name="Kuo A."/>
            <person name="Salamov A."/>
            <person name="Lipzen A."/>
            <person name="Labutti K."/>
            <person name="Barry K."/>
            <person name="Miao Y."/>
            <person name="Rahimi M.J."/>
            <person name="Shen Q."/>
            <person name="Grigoriev I.V."/>
            <person name="Kubicek C.P."/>
            <person name="Druzhinina I.S."/>
        </authorList>
    </citation>
    <scope>NUCLEOTIDE SEQUENCE [LARGE SCALE GENOMIC DNA]</scope>
    <source>
        <strain evidence="1 2">CBS 226.95</strain>
    </source>
</reference>
<dbReference type="EMBL" id="KZ679698">
    <property type="protein sequence ID" value="PTB48528.1"/>
    <property type="molecule type" value="Genomic_DNA"/>
</dbReference>